<reference evidence="1" key="1">
    <citation type="submission" date="2023-06" db="EMBL/GenBank/DDBJ databases">
        <title>Draft Genome Sequences of Representative Paenibacillus Polymyxa, Bacillus cereus, Fictibacillus sp., and Brevibacillus agri Strains Isolated from Amazonian Dark Earth.</title>
        <authorList>
            <person name="Pellegrinetti T.A."/>
            <person name="Cunha I.C.M."/>
            <person name="Chaves M.G."/>
            <person name="Freitas A.S."/>
            <person name="Silva A.V.R."/>
            <person name="Tsai S.M."/>
            <person name="Mendes L.W."/>
        </authorList>
    </citation>
    <scope>NUCLEOTIDE SEQUENCE</scope>
    <source>
        <strain evidence="1">CENA-BCM004</strain>
    </source>
</reference>
<evidence type="ECO:0000313" key="2">
    <source>
        <dbReference type="Proteomes" id="UP001168694"/>
    </source>
</evidence>
<dbReference type="Gene3D" id="1.10.150.20">
    <property type="entry name" value="5' to 3' exonuclease, C-terminal subdomain"/>
    <property type="match status" value="1"/>
</dbReference>
<proteinExistence type="predicted"/>
<dbReference type="EMBL" id="JAUHLN010000002">
    <property type="protein sequence ID" value="MDN4074086.1"/>
    <property type="molecule type" value="Genomic_DNA"/>
</dbReference>
<dbReference type="SUPFAM" id="SSF47789">
    <property type="entry name" value="C-terminal domain of RNA polymerase alpha subunit"/>
    <property type="match status" value="1"/>
</dbReference>
<keyword evidence="1" id="KW-0804">Transcription</keyword>
<keyword evidence="1" id="KW-0240">DNA-directed RNA polymerase</keyword>
<comment type="caution">
    <text evidence="1">The sequence shown here is derived from an EMBL/GenBank/DDBJ whole genome shotgun (WGS) entry which is preliminary data.</text>
</comment>
<dbReference type="GO" id="GO:0000428">
    <property type="term" value="C:DNA-directed RNA polymerase complex"/>
    <property type="evidence" value="ECO:0007669"/>
    <property type="project" value="UniProtKB-KW"/>
</dbReference>
<keyword evidence="2" id="KW-1185">Reference proteome</keyword>
<organism evidence="1 2">
    <name type="scientific">Fictibacillus terranigra</name>
    <dbReference type="NCBI Taxonomy" id="3058424"/>
    <lineage>
        <taxon>Bacteria</taxon>
        <taxon>Bacillati</taxon>
        <taxon>Bacillota</taxon>
        <taxon>Bacilli</taxon>
        <taxon>Bacillales</taxon>
        <taxon>Fictibacillaceae</taxon>
        <taxon>Fictibacillus</taxon>
    </lineage>
</organism>
<protein>
    <submittedName>
        <fullName evidence="1">DNA-directed RNA polymerase subunit alpha C-terminal domain-containing protein</fullName>
    </submittedName>
</protein>
<gene>
    <name evidence="1" type="ORF">QYF49_13860</name>
</gene>
<accession>A0ABT8E864</accession>
<name>A0ABT8E864_9BACL</name>
<sequence length="56" mass="5909">MSKPAQRALAGAGITGLEQLTDLTEAEVSKLHGMGPKTMEQLRVALAQKGLSFAKK</sequence>
<evidence type="ECO:0000313" key="1">
    <source>
        <dbReference type="EMBL" id="MDN4074086.1"/>
    </source>
</evidence>
<dbReference type="Proteomes" id="UP001168694">
    <property type="component" value="Unassembled WGS sequence"/>
</dbReference>